<dbReference type="InterPro" id="IPR045079">
    <property type="entry name" value="Oxoprolinase-like"/>
</dbReference>
<accession>A0AA43B4Y8</accession>
<dbReference type="EMBL" id="JAOCKG010000018">
    <property type="protein sequence ID" value="MDH2054094.1"/>
    <property type="molecule type" value="Genomic_DNA"/>
</dbReference>
<dbReference type="Proteomes" id="UP001161276">
    <property type="component" value="Unassembled WGS sequence"/>
</dbReference>
<evidence type="ECO:0000313" key="3">
    <source>
        <dbReference type="Proteomes" id="UP001161276"/>
    </source>
</evidence>
<evidence type="ECO:0000259" key="1">
    <source>
        <dbReference type="Pfam" id="PF02538"/>
    </source>
</evidence>
<reference evidence="2" key="1">
    <citation type="submission" date="2022-09" db="EMBL/GenBank/DDBJ databases">
        <title>Intensive care unit water sources are persistently colonized with multi-drug resistant bacteria and are the site of extensive horizontal gene transfer of antibiotic resistance genes.</title>
        <authorList>
            <person name="Diorio-Toth L."/>
        </authorList>
    </citation>
    <scope>NUCLEOTIDE SEQUENCE</scope>
    <source>
        <strain evidence="2">GD03676</strain>
    </source>
</reference>
<gene>
    <name evidence="2" type="ORF">N5K24_27085</name>
</gene>
<comment type="caution">
    <text evidence="2">The sequence shown here is derived from an EMBL/GenBank/DDBJ whole genome shotgun (WGS) entry which is preliminary data.</text>
</comment>
<dbReference type="PANTHER" id="PTHR11365:SF23">
    <property type="entry name" value="HYPOTHETICAL 5-OXOPROLINASE (EUROFUNG)-RELATED"/>
    <property type="match status" value="1"/>
</dbReference>
<feature type="domain" description="Hydantoinase B/oxoprolinase" evidence="1">
    <location>
        <begin position="15"/>
        <end position="538"/>
    </location>
</feature>
<evidence type="ECO:0000313" key="2">
    <source>
        <dbReference type="EMBL" id="MDH2054094.1"/>
    </source>
</evidence>
<dbReference type="PANTHER" id="PTHR11365">
    <property type="entry name" value="5-OXOPROLINASE RELATED"/>
    <property type="match status" value="1"/>
</dbReference>
<dbReference type="GO" id="GO:0017168">
    <property type="term" value="F:5-oxoprolinase (ATP-hydrolyzing) activity"/>
    <property type="evidence" value="ECO:0007669"/>
    <property type="project" value="TreeGrafter"/>
</dbReference>
<dbReference type="AlphaFoldDB" id="A0AA43B4Y8"/>
<dbReference type="GO" id="GO:0005829">
    <property type="term" value="C:cytosol"/>
    <property type="evidence" value="ECO:0007669"/>
    <property type="project" value="TreeGrafter"/>
</dbReference>
<dbReference type="RefSeq" id="WP_280029464.1">
    <property type="nucleotide sequence ID" value="NZ_JAOCKG010000018.1"/>
</dbReference>
<organism evidence="2 3">
    <name type="scientific">Achromobacter marplatensis</name>
    <dbReference type="NCBI Taxonomy" id="470868"/>
    <lineage>
        <taxon>Bacteria</taxon>
        <taxon>Pseudomonadati</taxon>
        <taxon>Pseudomonadota</taxon>
        <taxon>Betaproteobacteria</taxon>
        <taxon>Burkholderiales</taxon>
        <taxon>Alcaligenaceae</taxon>
        <taxon>Achromobacter</taxon>
    </lineage>
</organism>
<dbReference type="InterPro" id="IPR003692">
    <property type="entry name" value="Hydantoinase_B"/>
</dbReference>
<sequence>MTTALTAAAESDAFDPIEMEVFSNRLLSITEEMGNTLIRSSFSSNIKERKDCSVALFDAAGRLVAQAAHVPVHLGSLSGGIDAVLRRYGVAGIRPGDAFLCNDAYLAGGTHAPDITVVSPIFYDGVLRFFAANIGHHTDVGGAVPGSTSHHLKTVWEEGIRLPAMRIVRQGELDLDLLEMIAHNTREPDNRMHDIRAQIATNDKGARLMLELLRQSGLDTVLSAIDGILRYTERRLRNRIAQLPEGSVSFTERMDDDGMGGEPVVIQANVQARDGQLHVDFTGTGKQARGAFNLPASALRASVYFAVKAMLDPELMPNNGLFQPITISAPEGTITNPVFPAAVGARVTTAQRVAGTVIGALGQLLPPGRGMASSNDVMPSMLFSGPLRDGKGTFVYLETLGGGAGGRARGDGMDGIQVNVTNTSNLPAEALEIEYPLLVDEYALVNDTGGAGKYRGGMGIARQIRSLHDQLACTIRCDAALFGAAGLDGGLTGGTSRLIQNPGLADEQRLPNKISGHPLPAGVSVRLETPGGGGYGAPAERALADIRQDLLGGKVSRAAAERDYGSEKVVRALQKEGV</sequence>
<name>A0AA43B4Y8_9BURK</name>
<proteinExistence type="predicted"/>
<protein>
    <submittedName>
        <fullName evidence="2">Hydantoinase B/oxoprolinase family protein</fullName>
    </submittedName>
</protein>
<dbReference type="GO" id="GO:0006749">
    <property type="term" value="P:glutathione metabolic process"/>
    <property type="evidence" value="ECO:0007669"/>
    <property type="project" value="TreeGrafter"/>
</dbReference>
<dbReference type="Pfam" id="PF02538">
    <property type="entry name" value="Hydantoinase_B"/>
    <property type="match status" value="1"/>
</dbReference>